<evidence type="ECO:0000256" key="1">
    <source>
        <dbReference type="SAM" id="MobiDB-lite"/>
    </source>
</evidence>
<dbReference type="SUPFAM" id="SSF81301">
    <property type="entry name" value="Nucleotidyltransferase"/>
    <property type="match status" value="1"/>
</dbReference>
<dbReference type="AlphaFoldDB" id="A0A431TX43"/>
<feature type="compositionally biased region" description="Gly residues" evidence="1">
    <location>
        <begin position="111"/>
        <end position="120"/>
    </location>
</feature>
<evidence type="ECO:0000313" key="2">
    <source>
        <dbReference type="EMBL" id="RTQ46015.1"/>
    </source>
</evidence>
<keyword evidence="3" id="KW-1185">Reference proteome</keyword>
<evidence type="ECO:0008006" key="4">
    <source>
        <dbReference type="Google" id="ProtNLM"/>
    </source>
</evidence>
<sequence>MIPAAHQQFVHHAVAVLSRTPGIVGVAIGGSWQEQALDEFSDLDLVLVLDPAAAPRLLAERPAVAASLGRLLECFTGEHVGEPRLLICLYDEPLLHVDLKFVALPDRPGPASGGPGGALGAGRPRQRGAAGHAGPLPGARAAVD</sequence>
<evidence type="ECO:0000313" key="3">
    <source>
        <dbReference type="Proteomes" id="UP000282184"/>
    </source>
</evidence>
<comment type="caution">
    <text evidence="2">The sequence shown here is derived from an EMBL/GenBank/DDBJ whole genome shotgun (WGS) entry which is preliminary data.</text>
</comment>
<dbReference type="EMBL" id="RXOF01000017">
    <property type="protein sequence ID" value="RTQ46015.1"/>
    <property type="molecule type" value="Genomic_DNA"/>
</dbReference>
<dbReference type="OrthoDB" id="7375008at2"/>
<protein>
    <recommendedName>
        <fullName evidence="4">Nucleotidyltransferase domain-containing protein</fullName>
    </recommendedName>
</protein>
<name>A0A431TX43_9BACT</name>
<dbReference type="RefSeq" id="WP_126695551.1">
    <property type="nucleotide sequence ID" value="NZ_RXOF01000017.1"/>
</dbReference>
<reference evidence="2 3" key="1">
    <citation type="submission" date="2018-12" db="EMBL/GenBank/DDBJ databases">
        <title>Hymenobacter gummosus sp. nov., isolated from a spring.</title>
        <authorList>
            <person name="Nie L."/>
        </authorList>
    </citation>
    <scope>NUCLEOTIDE SEQUENCE [LARGE SCALE GENOMIC DNA]</scope>
    <source>
        <strain evidence="2 3">KCTC 52166</strain>
    </source>
</reference>
<proteinExistence type="predicted"/>
<organism evidence="2 3">
    <name type="scientific">Hymenobacter gummosus</name>
    <dbReference type="NCBI Taxonomy" id="1776032"/>
    <lineage>
        <taxon>Bacteria</taxon>
        <taxon>Pseudomonadati</taxon>
        <taxon>Bacteroidota</taxon>
        <taxon>Cytophagia</taxon>
        <taxon>Cytophagales</taxon>
        <taxon>Hymenobacteraceae</taxon>
        <taxon>Hymenobacter</taxon>
    </lineage>
</organism>
<feature type="compositionally biased region" description="Low complexity" evidence="1">
    <location>
        <begin position="121"/>
        <end position="144"/>
    </location>
</feature>
<dbReference type="Proteomes" id="UP000282184">
    <property type="component" value="Unassembled WGS sequence"/>
</dbReference>
<feature type="region of interest" description="Disordered" evidence="1">
    <location>
        <begin position="106"/>
        <end position="144"/>
    </location>
</feature>
<dbReference type="InterPro" id="IPR043519">
    <property type="entry name" value="NT_sf"/>
</dbReference>
<accession>A0A431TX43</accession>
<gene>
    <name evidence="2" type="ORF">EJV47_22925</name>
</gene>
<dbReference type="Gene3D" id="3.30.460.10">
    <property type="entry name" value="Beta Polymerase, domain 2"/>
    <property type="match status" value="1"/>
</dbReference>